<evidence type="ECO:0000313" key="11">
    <source>
        <dbReference type="Proteomes" id="UP000182517"/>
    </source>
</evidence>
<dbReference type="HAMAP" id="MF_00054_B">
    <property type="entry name" value="EF_G_EF_2_B"/>
    <property type="match status" value="1"/>
</dbReference>
<feature type="domain" description="Tr-type G" evidence="9">
    <location>
        <begin position="7"/>
        <end position="282"/>
    </location>
</feature>
<dbReference type="SMART" id="SM00838">
    <property type="entry name" value="EFG_C"/>
    <property type="match status" value="1"/>
</dbReference>
<dbReference type="InterPro" id="IPR000640">
    <property type="entry name" value="EFG_V-like"/>
</dbReference>
<dbReference type="FunFam" id="3.40.50.300:FF:000029">
    <property type="entry name" value="Elongation factor G"/>
    <property type="match status" value="1"/>
</dbReference>
<dbReference type="Pfam" id="PF14492">
    <property type="entry name" value="EFG_III"/>
    <property type="match status" value="1"/>
</dbReference>
<dbReference type="PANTHER" id="PTHR43261">
    <property type="entry name" value="TRANSLATION ELONGATION FACTOR G-RELATED"/>
    <property type="match status" value="1"/>
</dbReference>
<dbReference type="GO" id="GO:0032790">
    <property type="term" value="P:ribosome disassembly"/>
    <property type="evidence" value="ECO:0007669"/>
    <property type="project" value="TreeGrafter"/>
</dbReference>
<dbReference type="InterPro" id="IPR004540">
    <property type="entry name" value="Transl_elong_EFG/EF2"/>
</dbReference>
<evidence type="ECO:0000313" key="10">
    <source>
        <dbReference type="EMBL" id="APG28008.1"/>
    </source>
</evidence>
<dbReference type="Proteomes" id="UP000182517">
    <property type="component" value="Chromosome"/>
</dbReference>
<dbReference type="CDD" id="cd04088">
    <property type="entry name" value="EFG_mtEFG_II"/>
    <property type="match status" value="1"/>
</dbReference>
<evidence type="ECO:0000256" key="5">
    <source>
        <dbReference type="ARBA" id="ARBA00023134"/>
    </source>
</evidence>
<evidence type="ECO:0000256" key="2">
    <source>
        <dbReference type="ARBA" id="ARBA00022741"/>
    </source>
</evidence>
<dbReference type="KEGG" id="pef:A7E78_09255"/>
<dbReference type="NCBIfam" id="TIGR00231">
    <property type="entry name" value="small_GTP"/>
    <property type="match status" value="1"/>
</dbReference>
<organism evidence="10 11">
    <name type="scientific">Syntrophotalea acetylenivorans</name>
    <dbReference type="NCBI Taxonomy" id="1842532"/>
    <lineage>
        <taxon>Bacteria</taxon>
        <taxon>Pseudomonadati</taxon>
        <taxon>Thermodesulfobacteriota</taxon>
        <taxon>Desulfuromonadia</taxon>
        <taxon>Desulfuromonadales</taxon>
        <taxon>Syntrophotaleaceae</taxon>
        <taxon>Syntrophotalea</taxon>
    </lineage>
</organism>
<gene>
    <name evidence="7" type="primary">fusA</name>
    <name evidence="10" type="ORF">A7E78_09255</name>
</gene>
<evidence type="ECO:0000256" key="7">
    <source>
        <dbReference type="HAMAP-Rule" id="MF_00054"/>
    </source>
</evidence>
<reference evidence="10 11" key="1">
    <citation type="journal article" date="2017" name="Genome Announc.">
        <title>Complete Genome Sequences of Two Acetylene-Fermenting Pelobacter acetylenicus Strains.</title>
        <authorList>
            <person name="Sutton J.M."/>
            <person name="Baesman S.M."/>
            <person name="Fierst J.L."/>
            <person name="Poret-Peterson A.T."/>
            <person name="Oremland R.S."/>
            <person name="Dunlap D.S."/>
            <person name="Akob D.M."/>
        </authorList>
    </citation>
    <scope>NUCLEOTIDE SEQUENCE [LARGE SCALE GENOMIC DNA]</scope>
    <source>
        <strain evidence="10 11">SFB93</strain>
    </source>
</reference>
<evidence type="ECO:0000256" key="6">
    <source>
        <dbReference type="ARBA" id="ARBA00024731"/>
    </source>
</evidence>
<dbReference type="Pfam" id="PF03764">
    <property type="entry name" value="EFG_IV"/>
    <property type="match status" value="1"/>
</dbReference>
<dbReference type="OrthoDB" id="9801591at2"/>
<accession>A0A1L3GQT3</accession>
<dbReference type="SUPFAM" id="SSF52540">
    <property type="entry name" value="P-loop containing nucleoside triphosphate hydrolases"/>
    <property type="match status" value="1"/>
</dbReference>
<keyword evidence="2 7" id="KW-0547">Nucleotide-binding</keyword>
<dbReference type="CDD" id="cd01886">
    <property type="entry name" value="EF-G"/>
    <property type="match status" value="1"/>
</dbReference>
<evidence type="ECO:0000259" key="9">
    <source>
        <dbReference type="PROSITE" id="PS51722"/>
    </source>
</evidence>
<dbReference type="InterPro" id="IPR035649">
    <property type="entry name" value="EFG_V"/>
</dbReference>
<dbReference type="RefSeq" id="WP_072283969.1">
    <property type="nucleotide sequence ID" value="NZ_CP015519.1"/>
</dbReference>
<dbReference type="InterPro" id="IPR014721">
    <property type="entry name" value="Ribsml_uS5_D2-typ_fold_subgr"/>
</dbReference>
<evidence type="ECO:0000256" key="3">
    <source>
        <dbReference type="ARBA" id="ARBA00022768"/>
    </source>
</evidence>
<dbReference type="SUPFAM" id="SSF54980">
    <property type="entry name" value="EF-G C-terminal domain-like"/>
    <property type="match status" value="2"/>
</dbReference>
<dbReference type="InterPro" id="IPR005225">
    <property type="entry name" value="Small_GTP-bd"/>
</dbReference>
<dbReference type="InterPro" id="IPR004161">
    <property type="entry name" value="EFTu-like_2"/>
</dbReference>
<evidence type="ECO:0000256" key="4">
    <source>
        <dbReference type="ARBA" id="ARBA00022917"/>
    </source>
</evidence>
<dbReference type="Pfam" id="PF00009">
    <property type="entry name" value="GTP_EFTU"/>
    <property type="match status" value="1"/>
</dbReference>
<dbReference type="InterPro" id="IPR041095">
    <property type="entry name" value="EFG_II"/>
</dbReference>
<keyword evidence="4 7" id="KW-0648">Protein biosynthesis</keyword>
<dbReference type="CDD" id="cd03713">
    <property type="entry name" value="EFG_mtEFG_C"/>
    <property type="match status" value="1"/>
</dbReference>
<dbReference type="InterPro" id="IPR035647">
    <property type="entry name" value="EFG_III/V"/>
</dbReference>
<dbReference type="InterPro" id="IPR000795">
    <property type="entry name" value="T_Tr_GTP-bd_dom"/>
</dbReference>
<comment type="subcellular location">
    <subcellularLocation>
        <location evidence="7">Cytoplasm</location>
    </subcellularLocation>
</comment>
<dbReference type="AlphaFoldDB" id="A0A1L3GQT3"/>
<dbReference type="InterPro" id="IPR027417">
    <property type="entry name" value="P-loop_NTPase"/>
</dbReference>
<dbReference type="GO" id="GO:0005525">
    <property type="term" value="F:GTP binding"/>
    <property type="evidence" value="ECO:0007669"/>
    <property type="project" value="UniProtKB-UniRule"/>
</dbReference>
<dbReference type="Gene3D" id="3.40.50.300">
    <property type="entry name" value="P-loop containing nucleotide triphosphate hydrolases"/>
    <property type="match status" value="1"/>
</dbReference>
<dbReference type="Gene3D" id="3.30.70.870">
    <property type="entry name" value="Elongation Factor G (Translational Gtpase), domain 3"/>
    <property type="match status" value="1"/>
</dbReference>
<dbReference type="STRING" id="1842532.A7E78_09255"/>
<feature type="binding site" evidence="7">
    <location>
        <begin position="16"/>
        <end position="23"/>
    </location>
    <ligand>
        <name>GTP</name>
        <dbReference type="ChEBI" id="CHEBI:37565"/>
    </ligand>
</feature>
<dbReference type="InterPro" id="IPR009000">
    <property type="entry name" value="Transl_B-barrel_sf"/>
</dbReference>
<dbReference type="SUPFAM" id="SSF50447">
    <property type="entry name" value="Translation proteins"/>
    <property type="match status" value="1"/>
</dbReference>
<comment type="function">
    <text evidence="6 7">Catalyzes the GTP-dependent ribosomal translocation step during translation elongation. During this step, the ribosome changes from the pre-translocational (PRE) to the post-translocational (POST) state as the newly formed A-site-bound peptidyl-tRNA and P-site-bound deacylated tRNA move to the P and E sites, respectively. Catalyzes the coordinated movement of the two tRNA molecules, the mRNA and conformational changes in the ribosome.</text>
</comment>
<keyword evidence="3 7" id="KW-0251">Elongation factor</keyword>
<keyword evidence="5 7" id="KW-0342">GTP-binding</keyword>
<dbReference type="CDD" id="cd01680">
    <property type="entry name" value="EFG_like_IV"/>
    <property type="match status" value="1"/>
</dbReference>
<dbReference type="FunFam" id="3.30.70.870:FF:000001">
    <property type="entry name" value="Elongation factor G"/>
    <property type="match status" value="1"/>
</dbReference>
<dbReference type="NCBIfam" id="TIGR00484">
    <property type="entry name" value="EF-G"/>
    <property type="match status" value="1"/>
</dbReference>
<keyword evidence="7" id="KW-0963">Cytoplasm</keyword>
<dbReference type="InterPro" id="IPR031157">
    <property type="entry name" value="G_TR_CS"/>
</dbReference>
<dbReference type="Pfam" id="PF00679">
    <property type="entry name" value="EFG_C"/>
    <property type="match status" value="1"/>
</dbReference>
<sequence length="689" mass="76295">MDHPPLQAIRNIGIISHIDAGKTTVSERVLYYTGKSHKMGEVHDGAAVMDWMEQEQERGITITATTTSCRWRDCWINLIDTPGHIDFTIEVERSLRVLDGAVTVFSAVEGVQSQSESVWHQADRYRVPRLCLINKMDRIGADYRRVLEQIVKRFDARPVLLQLPLGEEGDFAGVIDLIGEQCLLFSEADQGLTVTAEAIPAERLEEVRSAREVLIEAAADFDDQILNDFLDGRTVDSSRLRAALRRGVLECQLFPVLLGSALRNKGIQPLLDAVVAFLPSPLEAPPVRALVEGDGLQERFLSCDPDGPLCALAFKVFSDAGRKLTYLRVYSGTVHAGQELFNGARGQKEKIARLFRMHAHKRERIEAARAGDIASAVGLKDVLTGDTLSAEQEPLVLEGLSVPEPVVSLAVEPKRIDDREKLLPALEKLQWEDPTFRVREDAGTGQLILAGMGQLHLDILTQRLSREFGVEVITGRPQVVYRETLCKVVEHREVFHREAEGKLQSGEVLLRLEPLARGEGLIVVLPQEEEHGLPLEWRQALEASLEQGCAAGVQAGYPLTDLRIEVAEAPYEASTTTEAGLLAAAQRGLAVAARQGQPTLLEPIMALELMVPRESAGKVLGSLQQKRGRIDGMESRGEMEVIQAQVPLTEMFDYMTELRSATQGRGTFSMEFSRYDQAPDEILQKFSIK</sequence>
<dbReference type="PROSITE" id="PS00301">
    <property type="entry name" value="G_TR_1"/>
    <property type="match status" value="1"/>
</dbReference>
<dbReference type="Gene3D" id="3.30.70.240">
    <property type="match status" value="1"/>
</dbReference>
<dbReference type="InterPro" id="IPR020568">
    <property type="entry name" value="Ribosomal_Su5_D2-typ_SF"/>
</dbReference>
<dbReference type="InterPro" id="IPR009022">
    <property type="entry name" value="EFG_III"/>
</dbReference>
<dbReference type="GO" id="GO:0003746">
    <property type="term" value="F:translation elongation factor activity"/>
    <property type="evidence" value="ECO:0007669"/>
    <property type="project" value="UniProtKB-UniRule"/>
</dbReference>
<dbReference type="PROSITE" id="PS51722">
    <property type="entry name" value="G_TR_2"/>
    <property type="match status" value="1"/>
</dbReference>
<dbReference type="FunFam" id="3.30.70.240:FF:000001">
    <property type="entry name" value="Elongation factor G"/>
    <property type="match status" value="1"/>
</dbReference>
<dbReference type="SMART" id="SM00889">
    <property type="entry name" value="EFG_IV"/>
    <property type="match status" value="1"/>
</dbReference>
<keyword evidence="11" id="KW-1185">Reference proteome</keyword>
<dbReference type="CDD" id="cd16262">
    <property type="entry name" value="EFG_III"/>
    <property type="match status" value="1"/>
</dbReference>
<dbReference type="InterPro" id="IPR005517">
    <property type="entry name" value="Transl_elong_EFG/EF2_IV"/>
</dbReference>
<feature type="binding site" evidence="7">
    <location>
        <begin position="80"/>
        <end position="84"/>
    </location>
    <ligand>
        <name>GTP</name>
        <dbReference type="ChEBI" id="CHEBI:37565"/>
    </ligand>
</feature>
<dbReference type="PANTHER" id="PTHR43261:SF1">
    <property type="entry name" value="RIBOSOME-RELEASING FACTOR 2, MITOCHONDRIAL"/>
    <property type="match status" value="1"/>
</dbReference>
<dbReference type="Gene3D" id="3.30.230.10">
    <property type="match status" value="1"/>
</dbReference>
<proteinExistence type="inferred from homology"/>
<dbReference type="Gene3D" id="2.40.30.10">
    <property type="entry name" value="Translation factors"/>
    <property type="match status" value="1"/>
</dbReference>
<protein>
    <recommendedName>
        <fullName evidence="7 8">Elongation factor G</fullName>
        <shortName evidence="7">EF-G</shortName>
    </recommendedName>
</protein>
<dbReference type="SUPFAM" id="SSF54211">
    <property type="entry name" value="Ribosomal protein S5 domain 2-like"/>
    <property type="match status" value="1"/>
</dbReference>
<dbReference type="EMBL" id="CP015519">
    <property type="protein sequence ID" value="APG28008.1"/>
    <property type="molecule type" value="Genomic_DNA"/>
</dbReference>
<dbReference type="GO" id="GO:0003924">
    <property type="term" value="F:GTPase activity"/>
    <property type="evidence" value="ECO:0007669"/>
    <property type="project" value="InterPro"/>
</dbReference>
<evidence type="ECO:0000256" key="1">
    <source>
        <dbReference type="ARBA" id="ARBA00005870"/>
    </source>
</evidence>
<evidence type="ECO:0000256" key="8">
    <source>
        <dbReference type="NCBIfam" id="TIGR00484"/>
    </source>
</evidence>
<dbReference type="Pfam" id="PF03144">
    <property type="entry name" value="GTP_EFTU_D2"/>
    <property type="match status" value="1"/>
</dbReference>
<name>A0A1L3GQT3_9BACT</name>
<dbReference type="PRINTS" id="PR00315">
    <property type="entry name" value="ELONGATNFCT"/>
</dbReference>
<dbReference type="NCBIfam" id="NF009381">
    <property type="entry name" value="PRK12740.1-5"/>
    <property type="match status" value="1"/>
</dbReference>
<dbReference type="GO" id="GO:0005737">
    <property type="term" value="C:cytoplasm"/>
    <property type="evidence" value="ECO:0007669"/>
    <property type="project" value="UniProtKB-SubCell"/>
</dbReference>
<feature type="binding site" evidence="7">
    <location>
        <begin position="134"/>
        <end position="137"/>
    </location>
    <ligand>
        <name>GTP</name>
        <dbReference type="ChEBI" id="CHEBI:37565"/>
    </ligand>
</feature>
<comment type="similarity">
    <text evidence="1 7">Belongs to the TRAFAC class translation factor GTPase superfamily. Classic translation factor GTPase family. EF-G/EF-2 subfamily.</text>
</comment>